<dbReference type="OrthoDB" id="3059771at2759"/>
<accession>A0A9P5Y456</accession>
<reference evidence="2" key="1">
    <citation type="submission" date="2020-11" db="EMBL/GenBank/DDBJ databases">
        <authorList>
            <consortium name="DOE Joint Genome Institute"/>
            <person name="Ahrendt S."/>
            <person name="Riley R."/>
            <person name="Andreopoulos W."/>
            <person name="Labutti K."/>
            <person name="Pangilinan J."/>
            <person name="Ruiz-Duenas F.J."/>
            <person name="Barrasa J.M."/>
            <person name="Sanchez-Garcia M."/>
            <person name="Camarero S."/>
            <person name="Miyauchi S."/>
            <person name="Serrano A."/>
            <person name="Linde D."/>
            <person name="Babiker R."/>
            <person name="Drula E."/>
            <person name="Ayuso-Fernandez I."/>
            <person name="Pacheco R."/>
            <person name="Padilla G."/>
            <person name="Ferreira P."/>
            <person name="Barriuso J."/>
            <person name="Kellner H."/>
            <person name="Castanera R."/>
            <person name="Alfaro M."/>
            <person name="Ramirez L."/>
            <person name="Pisabarro A.G."/>
            <person name="Kuo A."/>
            <person name="Tritt A."/>
            <person name="Lipzen A."/>
            <person name="He G."/>
            <person name="Yan M."/>
            <person name="Ng V."/>
            <person name="Cullen D."/>
            <person name="Martin F."/>
            <person name="Rosso M.-N."/>
            <person name="Henrissat B."/>
            <person name="Hibbett D."/>
            <person name="Martinez A.T."/>
            <person name="Grigoriev I.V."/>
        </authorList>
    </citation>
    <scope>NUCLEOTIDE SEQUENCE</scope>
    <source>
        <strain evidence="2">CBS 247.69</strain>
    </source>
</reference>
<gene>
    <name evidence="2" type="ORF">BDZ94DRAFT_1322988</name>
</gene>
<organism evidence="2 3">
    <name type="scientific">Collybia nuda</name>
    <dbReference type="NCBI Taxonomy" id="64659"/>
    <lineage>
        <taxon>Eukaryota</taxon>
        <taxon>Fungi</taxon>
        <taxon>Dikarya</taxon>
        <taxon>Basidiomycota</taxon>
        <taxon>Agaricomycotina</taxon>
        <taxon>Agaricomycetes</taxon>
        <taxon>Agaricomycetidae</taxon>
        <taxon>Agaricales</taxon>
        <taxon>Tricholomatineae</taxon>
        <taxon>Clitocybaceae</taxon>
        <taxon>Collybia</taxon>
    </lineage>
</organism>
<keyword evidence="3" id="KW-1185">Reference proteome</keyword>
<feature type="region of interest" description="Disordered" evidence="1">
    <location>
        <begin position="172"/>
        <end position="199"/>
    </location>
</feature>
<feature type="region of interest" description="Disordered" evidence="1">
    <location>
        <begin position="40"/>
        <end position="67"/>
    </location>
</feature>
<feature type="compositionally biased region" description="Polar residues" evidence="1">
    <location>
        <begin position="40"/>
        <end position="51"/>
    </location>
</feature>
<dbReference type="EMBL" id="MU150277">
    <property type="protein sequence ID" value="KAF9461925.1"/>
    <property type="molecule type" value="Genomic_DNA"/>
</dbReference>
<dbReference type="AlphaFoldDB" id="A0A9P5Y456"/>
<name>A0A9P5Y456_9AGAR</name>
<protein>
    <submittedName>
        <fullName evidence="2">Uncharacterized protein</fullName>
    </submittedName>
</protein>
<evidence type="ECO:0000313" key="3">
    <source>
        <dbReference type="Proteomes" id="UP000807353"/>
    </source>
</evidence>
<proteinExistence type="predicted"/>
<comment type="caution">
    <text evidence="2">The sequence shown here is derived from an EMBL/GenBank/DDBJ whole genome shotgun (WGS) entry which is preliminary data.</text>
</comment>
<sequence>MFSSLSTGILDHPWDLQVPPDPQAADYSSVVDVSTFATYSQRQPTAGTSGRTLRRTDATSSKNVGCDKPKQPVQDVLVIGKTLENEAPYIPSILYGKSQWKKPKDRPKPGPISAVLPVINQPFAKSGTVPVSDSHLEEFLTDLANEGKRGAIAQQSRRALADIWANTSAFPKGFDNSEDLDRPRKRAKNVESESSQAGVNAPSALEAPNVHLLSLQEFWAKTTFLNRPSIHLAGPAVPPGLPISDRAFGALQAHTKSNHHSHVQLGADDLYVTFTFDKSPHFEFWDRRDNAYFLCTAQINLLATNPSPFRYTSLPLPRIEMIDIQCYTRGLDTALSGPPPEHIVSYTGARTRDDKNNNIPVDPVDGIAVEPEWFRVTRFGGARENNKRGWYLNIYVPIPAGLFMKKETRTFILRTAIWIGDEQEFPVEAAQEITVSHLRKEREML</sequence>
<dbReference type="Proteomes" id="UP000807353">
    <property type="component" value="Unassembled WGS sequence"/>
</dbReference>
<evidence type="ECO:0000313" key="2">
    <source>
        <dbReference type="EMBL" id="KAF9461925.1"/>
    </source>
</evidence>
<evidence type="ECO:0000256" key="1">
    <source>
        <dbReference type="SAM" id="MobiDB-lite"/>
    </source>
</evidence>